<feature type="region of interest" description="Disordered" evidence="1">
    <location>
        <begin position="308"/>
        <end position="427"/>
    </location>
</feature>
<dbReference type="EMBL" id="CAJVCH010440577">
    <property type="protein sequence ID" value="CAG7819138.1"/>
    <property type="molecule type" value="Genomic_DNA"/>
</dbReference>
<reference evidence="2" key="1">
    <citation type="submission" date="2021-06" db="EMBL/GenBank/DDBJ databases">
        <authorList>
            <person name="Hodson N. C."/>
            <person name="Mongue J. A."/>
            <person name="Jaron S. K."/>
        </authorList>
    </citation>
    <scope>NUCLEOTIDE SEQUENCE</scope>
</reference>
<feature type="region of interest" description="Disordered" evidence="1">
    <location>
        <begin position="71"/>
        <end position="194"/>
    </location>
</feature>
<evidence type="ECO:0000256" key="1">
    <source>
        <dbReference type="SAM" id="MobiDB-lite"/>
    </source>
</evidence>
<sequence>MPHGVSEFRSTVGVTGICCGSGGIVPPAAIEMKVLRSNRPADMGSVDSSDTYASCQTHPFMSQEELESNVYVNPMDGGENDRPTTSTSFGHGGTQGQPSSPWGSPRRKPALRTAVRSSSGEGESIRGSQDNSSPARTRRARFQQVPTSDFPSSSKTRSKTEDCPKRTGGSHDSLTKISSAHDEKKSRRPSFLPTKGIASATKLINQHLFGAGTGLTGSKSSLEQRALSPSDRRNKPILKKGDLRFDPETERLIDDGGSLGDGSSSRSGSVSSTAPAVKSTTGKGKTSSSSSSASTASCLKAPIKFMGVDEDADTKSHSRLPKSPMPRDVIGDLLQLDQTNGLSQSSNQLESSDSSTISPGGGSASTIVSRPRLPPPLTPTPSSTTSSKQPTFDDLLYADCSPNEDNRHFSRNNSNDSNSSSNKVAAS</sequence>
<evidence type="ECO:0000313" key="3">
    <source>
        <dbReference type="Proteomes" id="UP000708208"/>
    </source>
</evidence>
<feature type="compositionally biased region" description="Low complexity" evidence="1">
    <location>
        <begin position="411"/>
        <end position="427"/>
    </location>
</feature>
<comment type="caution">
    <text evidence="2">The sequence shown here is derived from an EMBL/GenBank/DDBJ whole genome shotgun (WGS) entry which is preliminary data.</text>
</comment>
<accession>A0A8J2LB84</accession>
<feature type="compositionally biased region" description="Low complexity" evidence="1">
    <location>
        <begin position="116"/>
        <end position="128"/>
    </location>
</feature>
<name>A0A8J2LB84_9HEXA</name>
<dbReference type="Proteomes" id="UP000708208">
    <property type="component" value="Unassembled WGS sequence"/>
</dbReference>
<organism evidence="2 3">
    <name type="scientific">Allacma fusca</name>
    <dbReference type="NCBI Taxonomy" id="39272"/>
    <lineage>
        <taxon>Eukaryota</taxon>
        <taxon>Metazoa</taxon>
        <taxon>Ecdysozoa</taxon>
        <taxon>Arthropoda</taxon>
        <taxon>Hexapoda</taxon>
        <taxon>Collembola</taxon>
        <taxon>Symphypleona</taxon>
        <taxon>Sminthuridae</taxon>
        <taxon>Allacma</taxon>
    </lineage>
</organism>
<feature type="compositionally biased region" description="Basic and acidic residues" evidence="1">
    <location>
        <begin position="230"/>
        <end position="254"/>
    </location>
</feature>
<evidence type="ECO:0000313" key="2">
    <source>
        <dbReference type="EMBL" id="CAG7819138.1"/>
    </source>
</evidence>
<feature type="compositionally biased region" description="Polar residues" evidence="1">
    <location>
        <begin position="144"/>
        <end position="155"/>
    </location>
</feature>
<protein>
    <submittedName>
        <fullName evidence="2">Uncharacterized protein</fullName>
    </submittedName>
</protein>
<keyword evidence="3" id="KW-1185">Reference proteome</keyword>
<proteinExistence type="predicted"/>
<dbReference type="OrthoDB" id="296522at2759"/>
<feature type="compositionally biased region" description="Low complexity" evidence="1">
    <location>
        <begin position="342"/>
        <end position="355"/>
    </location>
</feature>
<feature type="region of interest" description="Disordered" evidence="1">
    <location>
        <begin position="210"/>
        <end position="296"/>
    </location>
</feature>
<gene>
    <name evidence="2" type="ORF">AFUS01_LOCUS29606</name>
</gene>
<feature type="compositionally biased region" description="Low complexity" evidence="1">
    <location>
        <begin position="261"/>
        <end position="296"/>
    </location>
</feature>
<dbReference type="AlphaFoldDB" id="A0A8J2LB84"/>